<dbReference type="InterPro" id="IPR007159">
    <property type="entry name" value="SpoVT-AbrB_dom"/>
</dbReference>
<dbReference type="NCBIfam" id="TIGR01439">
    <property type="entry name" value="lp_hng_hel_AbrB"/>
    <property type="match status" value="1"/>
</dbReference>
<proteinExistence type="predicted"/>
<accession>A0A1F5JZC2</accession>
<reference evidence="2 3" key="1">
    <citation type="journal article" date="2016" name="Nat. Commun.">
        <title>Thousands of microbial genomes shed light on interconnected biogeochemical processes in an aquifer system.</title>
        <authorList>
            <person name="Anantharaman K."/>
            <person name="Brown C.T."/>
            <person name="Hug L.A."/>
            <person name="Sharon I."/>
            <person name="Castelle C.J."/>
            <person name="Probst A.J."/>
            <person name="Thomas B.C."/>
            <person name="Singh A."/>
            <person name="Wilkins M.J."/>
            <person name="Karaoz U."/>
            <person name="Brodie E.L."/>
            <person name="Williams K.H."/>
            <person name="Hubbard S.S."/>
            <person name="Banfield J.F."/>
        </authorList>
    </citation>
    <scope>NUCLEOTIDE SEQUENCE [LARGE SCALE GENOMIC DNA]</scope>
</reference>
<dbReference type="Proteomes" id="UP000177258">
    <property type="component" value="Unassembled WGS sequence"/>
</dbReference>
<evidence type="ECO:0000313" key="2">
    <source>
        <dbReference type="EMBL" id="OGE33993.1"/>
    </source>
</evidence>
<protein>
    <recommendedName>
        <fullName evidence="1">SpoVT-AbrB domain-containing protein</fullName>
    </recommendedName>
</protein>
<dbReference type="SUPFAM" id="SSF89447">
    <property type="entry name" value="AbrB/MazE/MraZ-like"/>
    <property type="match status" value="1"/>
</dbReference>
<dbReference type="Gene3D" id="2.10.260.10">
    <property type="match status" value="1"/>
</dbReference>
<organism evidence="2 3">
    <name type="scientific">Candidatus Daviesbacteria bacterium RIFCSPHIGHO2_02_FULL_41_10</name>
    <dbReference type="NCBI Taxonomy" id="1797774"/>
    <lineage>
        <taxon>Bacteria</taxon>
        <taxon>Candidatus Daviesiibacteriota</taxon>
    </lineage>
</organism>
<sequence length="85" mass="10174">MQQVIIKPLAKGQITIPVSFRRELGIKENTLFQAELKEDGVFLKPISLDWKEKYIRQFSDEEIKGWLEEDKMDKKTLQKLKKYFK</sequence>
<dbReference type="AlphaFoldDB" id="A0A1F5JZC2"/>
<dbReference type="GO" id="GO:0003677">
    <property type="term" value="F:DNA binding"/>
    <property type="evidence" value="ECO:0007669"/>
    <property type="project" value="InterPro"/>
</dbReference>
<dbReference type="Pfam" id="PF04014">
    <property type="entry name" value="MazE_antitoxin"/>
    <property type="match status" value="1"/>
</dbReference>
<comment type="caution">
    <text evidence="2">The sequence shown here is derived from an EMBL/GenBank/DDBJ whole genome shotgun (WGS) entry which is preliminary data.</text>
</comment>
<name>A0A1F5JZC2_9BACT</name>
<evidence type="ECO:0000313" key="3">
    <source>
        <dbReference type="Proteomes" id="UP000177258"/>
    </source>
</evidence>
<dbReference type="EMBL" id="MFDB01000001">
    <property type="protein sequence ID" value="OGE33993.1"/>
    <property type="molecule type" value="Genomic_DNA"/>
</dbReference>
<feature type="domain" description="SpoVT-AbrB" evidence="1">
    <location>
        <begin position="6"/>
        <end position="51"/>
    </location>
</feature>
<evidence type="ECO:0000259" key="1">
    <source>
        <dbReference type="SMART" id="SM00966"/>
    </source>
</evidence>
<dbReference type="SMART" id="SM00966">
    <property type="entry name" value="SpoVT_AbrB"/>
    <property type="match status" value="1"/>
</dbReference>
<gene>
    <name evidence="2" type="ORF">A3D83_03390</name>
</gene>
<dbReference type="InterPro" id="IPR037914">
    <property type="entry name" value="SpoVT-AbrB_sf"/>
</dbReference>